<name>Q5DHN1_SCHJA</name>
<reference evidence="2" key="1">
    <citation type="submission" date="2004-11" db="EMBL/GenBank/DDBJ databases">
        <title>The full-length cDNA sequences of Schistosoma japonicum genes.</title>
        <authorList>
            <person name="Han Z."/>
        </authorList>
    </citation>
    <scope>NUCLEOTIDE SEQUENCE</scope>
</reference>
<evidence type="ECO:0000313" key="2">
    <source>
        <dbReference type="EMBL" id="AAW24675.1"/>
    </source>
</evidence>
<protein>
    <submittedName>
        <fullName evidence="2">SJCHGC02634 protein</fullName>
    </submittedName>
</protein>
<accession>Q5DHN1</accession>
<sequence>MTCISHLCNIHMICVFFFYSTKFLKPHFPPSLLTHDRQLTNMFMYVVFSVLFLSILYSPHLSCIDIHTFCFFFFYTFSFFHFILPLFSLFVFFVVSILFSLHFFCGDN</sequence>
<proteinExistence type="evidence at transcript level"/>
<feature type="transmembrane region" description="Helical" evidence="1">
    <location>
        <begin position="39"/>
        <end position="57"/>
    </location>
</feature>
<evidence type="ECO:0000256" key="1">
    <source>
        <dbReference type="SAM" id="Phobius"/>
    </source>
</evidence>
<organism evidence="2">
    <name type="scientific">Schistosoma japonicum</name>
    <name type="common">Blood fluke</name>
    <dbReference type="NCBI Taxonomy" id="6182"/>
    <lineage>
        <taxon>Eukaryota</taxon>
        <taxon>Metazoa</taxon>
        <taxon>Spiralia</taxon>
        <taxon>Lophotrochozoa</taxon>
        <taxon>Platyhelminthes</taxon>
        <taxon>Trematoda</taxon>
        <taxon>Digenea</taxon>
        <taxon>Strigeidida</taxon>
        <taxon>Schistosomatoidea</taxon>
        <taxon>Schistosomatidae</taxon>
        <taxon>Schistosoma</taxon>
    </lineage>
</organism>
<dbReference type="EMBL" id="AY812943">
    <property type="protein sequence ID" value="AAW24675.1"/>
    <property type="molecule type" value="mRNA"/>
</dbReference>
<keyword evidence="1" id="KW-1133">Transmembrane helix</keyword>
<feature type="transmembrane region" description="Helical" evidence="1">
    <location>
        <begin position="69"/>
        <end position="99"/>
    </location>
</feature>
<dbReference type="AlphaFoldDB" id="Q5DHN1"/>
<reference evidence="2" key="2">
    <citation type="journal article" date="2006" name="PLoS Pathog.">
        <title>New perspectives on host-parasite interplay by comparative transcriptomic and proteomic analyses of Schistosoma japonicum.</title>
        <authorList>
            <person name="Liu F."/>
            <person name="Lu J."/>
            <person name="Hu W."/>
            <person name="Wang S.Y."/>
            <person name="Cui S.J."/>
            <person name="Chi M."/>
            <person name="Yan Q."/>
            <person name="Wang X.R."/>
            <person name="Song H.D."/>
            <person name="Xu X.N."/>
            <person name="Wang J.J."/>
            <person name="Zhang X.L."/>
            <person name="Zhang X."/>
            <person name="Wang Z.Q."/>
            <person name="Xue C.L."/>
            <person name="Brindley P.J."/>
            <person name="McManus D.P."/>
            <person name="Yang P.Y."/>
            <person name="Feng Z."/>
            <person name="Chen Z."/>
            <person name="Han Z.G."/>
        </authorList>
    </citation>
    <scope>NUCLEOTIDE SEQUENCE</scope>
</reference>
<keyword evidence="1" id="KW-0472">Membrane</keyword>
<keyword evidence="1" id="KW-0812">Transmembrane</keyword>